<protein>
    <submittedName>
        <fullName evidence="4">OstA-like protein</fullName>
    </submittedName>
</protein>
<sequence length="743" mass="82378">MLKAQDTTTTIRVLDSDYLVAEEDRSWIINGTFEHEDATMQCDSTFFNQQNNTLEAYGDVFIRQDDTITVRADRLFYDGTTRMARFYENITLSDGQAVLTTNFLTYDLVTREGTYNNGGQIVNQRDTLNSRKGYYFVGSKDAYFRENAIVNTPDALIKSDTLRYNTGTKTAYFYGPTTIEGEDDFIYAENGTYNTGTDQAHFQENAYYRSGSHLLRGNELYYDRKQNFGRAIEDVFIIDTIENIILRGELGEYNKATETAFVTDSAQVIMIAEQDSARNDTIYMAADTLMTRLLPVPLIKEWIAASYERDVLGKDIPVPEMLRTAPGIPSAGDSTQFLSGDSTLLEAPGLPDAADSLGRRLNGRDSLVSDSARIALSAEGVIPSNDPARQDSLPARDALQDSLPARDRLVQPGNPARQEDTIPRQDSLPQQDSLLTEAEVAANAAKPSPRFIGPPPLKPSDYLPRAVADSLSRALAAADSLKNLPADSVVLPVDSARVLFAFNRVRVFKSDLQAISDSLVYTSVDSVMRVYKTPVVWSEGSQMSSEFMTITMRHKKVDRLNMYRSAMIISEAETDSSRYNQMSGKEMTGFFTEGALTRLVVEGNARTIYYVPEDSVGTLGINYAENSRTILYFKDNELEVVELLKDAEQITYPEGDPEAITRLEGFHWRQNERPRDKNDIFRIVEPSPPPPAPEEKAPKALQAGSSGTRSSGTTVSPVPPSSVPPSSVPPSSVPPSQAQPDEE</sequence>
<dbReference type="PANTHER" id="PTHR30189:SF1">
    <property type="entry name" value="LPS-ASSEMBLY PROTEIN LPTD"/>
    <property type="match status" value="1"/>
</dbReference>
<gene>
    <name evidence="4" type="ORF">EDD80_101382</name>
</gene>
<feature type="domain" description="Organic solvent tolerance-like N-terminal" evidence="3">
    <location>
        <begin position="22"/>
        <end position="160"/>
    </location>
</feature>
<dbReference type="GO" id="GO:0009279">
    <property type="term" value="C:cell outer membrane"/>
    <property type="evidence" value="ECO:0007669"/>
    <property type="project" value="TreeGrafter"/>
</dbReference>
<accession>A0A4V2UUC6</accession>
<evidence type="ECO:0000313" key="4">
    <source>
        <dbReference type="EMBL" id="TCS90183.1"/>
    </source>
</evidence>
<evidence type="ECO:0000259" key="3">
    <source>
        <dbReference type="Pfam" id="PF13100"/>
    </source>
</evidence>
<keyword evidence="1" id="KW-0472">Membrane</keyword>
<evidence type="ECO:0000313" key="5">
    <source>
        <dbReference type="Proteomes" id="UP000295807"/>
    </source>
</evidence>
<keyword evidence="5" id="KW-1185">Reference proteome</keyword>
<organism evidence="4 5">
    <name type="scientific">Anseongella ginsenosidimutans</name>
    <dbReference type="NCBI Taxonomy" id="496056"/>
    <lineage>
        <taxon>Bacteria</taxon>
        <taxon>Pseudomonadati</taxon>
        <taxon>Bacteroidota</taxon>
        <taxon>Sphingobacteriia</taxon>
        <taxon>Sphingobacteriales</taxon>
        <taxon>Sphingobacteriaceae</taxon>
        <taxon>Anseongella</taxon>
    </lineage>
</organism>
<keyword evidence="1" id="KW-0998">Cell outer membrane</keyword>
<comment type="caution">
    <text evidence="4">The sequence shown here is derived from an EMBL/GenBank/DDBJ whole genome shotgun (WGS) entry which is preliminary data.</text>
</comment>
<dbReference type="EMBL" id="SMAD01000001">
    <property type="protein sequence ID" value="TCS90183.1"/>
    <property type="molecule type" value="Genomic_DNA"/>
</dbReference>
<feature type="compositionally biased region" description="Low complexity" evidence="2">
    <location>
        <begin position="704"/>
        <end position="716"/>
    </location>
</feature>
<feature type="compositionally biased region" description="Pro residues" evidence="2">
    <location>
        <begin position="717"/>
        <end position="733"/>
    </location>
</feature>
<dbReference type="Pfam" id="PF13100">
    <property type="entry name" value="OstA_2"/>
    <property type="match status" value="1"/>
</dbReference>
<proteinExistence type="predicted"/>
<dbReference type="Gene3D" id="2.60.450.10">
    <property type="entry name" value="Lipopolysaccharide (LPS) transport protein A like domain"/>
    <property type="match status" value="2"/>
</dbReference>
<reference evidence="4 5" key="1">
    <citation type="submission" date="2019-03" db="EMBL/GenBank/DDBJ databases">
        <title>Genomic Encyclopedia of Type Strains, Phase IV (KMG-IV): sequencing the most valuable type-strain genomes for metagenomic binning, comparative biology and taxonomic classification.</title>
        <authorList>
            <person name="Goeker M."/>
        </authorList>
    </citation>
    <scope>NUCLEOTIDE SEQUENCE [LARGE SCALE GENOMIC DNA]</scope>
    <source>
        <strain evidence="4 5">DSM 21100</strain>
    </source>
</reference>
<dbReference type="GO" id="GO:1990351">
    <property type="term" value="C:transporter complex"/>
    <property type="evidence" value="ECO:0007669"/>
    <property type="project" value="TreeGrafter"/>
</dbReference>
<dbReference type="InterPro" id="IPR005653">
    <property type="entry name" value="OstA-like_N"/>
</dbReference>
<feature type="region of interest" description="Disordered" evidence="2">
    <location>
        <begin position="401"/>
        <end position="429"/>
    </location>
</feature>
<evidence type="ECO:0000256" key="1">
    <source>
        <dbReference type="ARBA" id="ARBA00023237"/>
    </source>
</evidence>
<name>A0A4V2UUC6_9SPHI</name>
<dbReference type="AlphaFoldDB" id="A0A4V2UUC6"/>
<dbReference type="PANTHER" id="PTHR30189">
    <property type="entry name" value="LPS-ASSEMBLY PROTEIN"/>
    <property type="match status" value="1"/>
</dbReference>
<feature type="region of interest" description="Disordered" evidence="2">
    <location>
        <begin position="671"/>
        <end position="743"/>
    </location>
</feature>
<dbReference type="InterPro" id="IPR050218">
    <property type="entry name" value="LptD"/>
</dbReference>
<feature type="compositionally biased region" description="Basic and acidic residues" evidence="2">
    <location>
        <begin position="671"/>
        <end position="682"/>
    </location>
</feature>
<evidence type="ECO:0000256" key="2">
    <source>
        <dbReference type="SAM" id="MobiDB-lite"/>
    </source>
</evidence>
<dbReference type="Proteomes" id="UP000295807">
    <property type="component" value="Unassembled WGS sequence"/>
</dbReference>